<dbReference type="EMBL" id="CAJMWV010006853">
    <property type="protein sequence ID" value="CAE6524867.1"/>
    <property type="molecule type" value="Genomic_DNA"/>
</dbReference>
<evidence type="ECO:0000313" key="2">
    <source>
        <dbReference type="Proteomes" id="UP000663831"/>
    </source>
</evidence>
<protein>
    <submittedName>
        <fullName evidence="1">Uncharacterized protein</fullName>
    </submittedName>
</protein>
<name>A0A8H3DG46_9AGAM</name>
<dbReference type="Proteomes" id="UP000663831">
    <property type="component" value="Unassembled WGS sequence"/>
</dbReference>
<dbReference type="AlphaFoldDB" id="A0A8H3DG46"/>
<reference evidence="1" key="1">
    <citation type="submission" date="2021-01" db="EMBL/GenBank/DDBJ databases">
        <authorList>
            <person name="Kaushik A."/>
        </authorList>
    </citation>
    <scope>NUCLEOTIDE SEQUENCE</scope>
    <source>
        <strain evidence="1">AG3-1AP</strain>
    </source>
</reference>
<gene>
    <name evidence="1" type="ORF">RDB_LOCUS149820</name>
</gene>
<evidence type="ECO:0000313" key="1">
    <source>
        <dbReference type="EMBL" id="CAE6524867.1"/>
    </source>
</evidence>
<proteinExistence type="predicted"/>
<comment type="caution">
    <text evidence="1">The sequence shown here is derived from an EMBL/GenBank/DDBJ whole genome shotgun (WGS) entry which is preliminary data.</text>
</comment>
<accession>A0A8H3DG46</accession>
<organism evidence="1 2">
    <name type="scientific">Rhizoctonia solani</name>
    <dbReference type="NCBI Taxonomy" id="456999"/>
    <lineage>
        <taxon>Eukaryota</taxon>
        <taxon>Fungi</taxon>
        <taxon>Dikarya</taxon>
        <taxon>Basidiomycota</taxon>
        <taxon>Agaricomycotina</taxon>
        <taxon>Agaricomycetes</taxon>
        <taxon>Cantharellales</taxon>
        <taxon>Ceratobasidiaceae</taxon>
        <taxon>Rhizoctonia</taxon>
    </lineage>
</organism>
<sequence length="378" mass="42129">MPNSAVPGLYIPMAIPTGQPCYRAPQYFSITRHLILPGPDTKGFAELQYEHWTSIVKINMGQTRDIGAPSNCNIQKFSLATSGSHGGSIANGLKDTWGVCNASIRSIEDHLPDDLKSFDALLGPLIRCKNETVIALKQWAQTSPSAEGQLGVQCANKLARTLPSISSSSGGSIFPGGGLVMDTRELCKIWAGCATDRFHLTSFEWFRDPVGARHEYLLFKLESGGSPGHSRKDMWLRLERRPSAKEATKKRKLMGSLFGQFAADDLVTLSPQREDLLPSKDMSSEPQASVIFKENLSLRYLLDVLNIIHRESLEYHIAGANCWFYASTIAEIVTKKARAIWKLGDITYCDHWKSKHMVNSDQYARIMNRVRQLKEHCS</sequence>